<accession>A0ACB6QCQ1</accession>
<dbReference type="EMBL" id="MU003534">
    <property type="protein sequence ID" value="KAF2464686.1"/>
    <property type="molecule type" value="Genomic_DNA"/>
</dbReference>
<comment type="caution">
    <text evidence="1">The sequence shown here is derived from an EMBL/GenBank/DDBJ whole genome shotgun (WGS) entry which is preliminary data.</text>
</comment>
<dbReference type="Proteomes" id="UP000799755">
    <property type="component" value="Unassembled WGS sequence"/>
</dbReference>
<protein>
    <submittedName>
        <fullName evidence="1">Uncharacterized protein</fullName>
    </submittedName>
</protein>
<sequence length="169" mass="19681">MQGVFGYSRGKVRITHASQSCPKGQWPFQQSHRSSLLRLRLQKSAILPDEHPKKYFLKIHIHIVWNRQDCHAIASGEFHSASAIDTVVPGFCMKPVGSGQYPINVETRNSISQDMDFSRRIITRVDPRRMECLDFNIHYDREIRTYSEMEPRWPDAFAHQLKDSVSIRK</sequence>
<reference evidence="1" key="1">
    <citation type="journal article" date="2020" name="Stud. Mycol.">
        <title>101 Dothideomycetes genomes: a test case for predicting lifestyles and emergence of pathogens.</title>
        <authorList>
            <person name="Haridas S."/>
            <person name="Albert R."/>
            <person name="Binder M."/>
            <person name="Bloem J."/>
            <person name="Labutti K."/>
            <person name="Salamov A."/>
            <person name="Andreopoulos B."/>
            <person name="Baker S."/>
            <person name="Barry K."/>
            <person name="Bills G."/>
            <person name="Bluhm B."/>
            <person name="Cannon C."/>
            <person name="Castanera R."/>
            <person name="Culley D."/>
            <person name="Daum C."/>
            <person name="Ezra D."/>
            <person name="Gonzalez J."/>
            <person name="Henrissat B."/>
            <person name="Kuo A."/>
            <person name="Liang C."/>
            <person name="Lipzen A."/>
            <person name="Lutzoni F."/>
            <person name="Magnuson J."/>
            <person name="Mondo S."/>
            <person name="Nolan M."/>
            <person name="Ohm R."/>
            <person name="Pangilinan J."/>
            <person name="Park H.-J."/>
            <person name="Ramirez L."/>
            <person name="Alfaro M."/>
            <person name="Sun H."/>
            <person name="Tritt A."/>
            <person name="Yoshinaga Y."/>
            <person name="Zwiers L.-H."/>
            <person name="Turgeon B."/>
            <person name="Goodwin S."/>
            <person name="Spatafora J."/>
            <person name="Crous P."/>
            <person name="Grigoriev I."/>
        </authorList>
    </citation>
    <scope>NUCLEOTIDE SEQUENCE</scope>
    <source>
        <strain evidence="1">ATCC 200398</strain>
    </source>
</reference>
<evidence type="ECO:0000313" key="2">
    <source>
        <dbReference type="Proteomes" id="UP000799755"/>
    </source>
</evidence>
<proteinExistence type="predicted"/>
<evidence type="ECO:0000313" key="1">
    <source>
        <dbReference type="EMBL" id="KAF2464686.1"/>
    </source>
</evidence>
<organism evidence="1 2">
    <name type="scientific">Lindgomyces ingoldianus</name>
    <dbReference type="NCBI Taxonomy" id="673940"/>
    <lineage>
        <taxon>Eukaryota</taxon>
        <taxon>Fungi</taxon>
        <taxon>Dikarya</taxon>
        <taxon>Ascomycota</taxon>
        <taxon>Pezizomycotina</taxon>
        <taxon>Dothideomycetes</taxon>
        <taxon>Pleosporomycetidae</taxon>
        <taxon>Pleosporales</taxon>
        <taxon>Lindgomycetaceae</taxon>
        <taxon>Lindgomyces</taxon>
    </lineage>
</organism>
<keyword evidence="2" id="KW-1185">Reference proteome</keyword>
<name>A0ACB6QCQ1_9PLEO</name>
<gene>
    <name evidence="1" type="ORF">BDR25DRAFT_361233</name>
</gene>